<feature type="region of interest" description="Disordered" evidence="1">
    <location>
        <begin position="1"/>
        <end position="21"/>
    </location>
</feature>
<dbReference type="Proteomes" id="UP000489600">
    <property type="component" value="Unassembled WGS sequence"/>
</dbReference>
<evidence type="ECO:0000313" key="3">
    <source>
        <dbReference type="Proteomes" id="UP000489600"/>
    </source>
</evidence>
<evidence type="ECO:0000256" key="1">
    <source>
        <dbReference type="SAM" id="MobiDB-lite"/>
    </source>
</evidence>
<dbReference type="AlphaFoldDB" id="A0A565B251"/>
<dbReference type="EMBL" id="CABITT030000002">
    <property type="protein sequence ID" value="VVA95742.1"/>
    <property type="molecule type" value="Genomic_DNA"/>
</dbReference>
<proteinExistence type="predicted"/>
<gene>
    <name evidence="2" type="ORF">ANE_LOCUS6187</name>
</gene>
<evidence type="ECO:0000313" key="2">
    <source>
        <dbReference type="EMBL" id="VVA95742.1"/>
    </source>
</evidence>
<protein>
    <submittedName>
        <fullName evidence="2">Uncharacterized protein</fullName>
    </submittedName>
</protein>
<name>A0A565B251_9BRAS</name>
<organism evidence="2 3">
    <name type="scientific">Arabis nemorensis</name>
    <dbReference type="NCBI Taxonomy" id="586526"/>
    <lineage>
        <taxon>Eukaryota</taxon>
        <taxon>Viridiplantae</taxon>
        <taxon>Streptophyta</taxon>
        <taxon>Embryophyta</taxon>
        <taxon>Tracheophyta</taxon>
        <taxon>Spermatophyta</taxon>
        <taxon>Magnoliopsida</taxon>
        <taxon>eudicotyledons</taxon>
        <taxon>Gunneridae</taxon>
        <taxon>Pentapetalae</taxon>
        <taxon>rosids</taxon>
        <taxon>malvids</taxon>
        <taxon>Brassicales</taxon>
        <taxon>Brassicaceae</taxon>
        <taxon>Arabideae</taxon>
        <taxon>Arabis</taxon>
    </lineage>
</organism>
<reference evidence="2" key="1">
    <citation type="submission" date="2019-07" db="EMBL/GenBank/DDBJ databases">
        <authorList>
            <person name="Dittberner H."/>
        </authorList>
    </citation>
    <scope>NUCLEOTIDE SEQUENCE [LARGE SCALE GENOMIC DNA]</scope>
</reference>
<sequence>MANPHWFPPTSSQSRDGKPSLVPTEVITVTRWQTFFTGSHRRHHSHAMANPYWFSLTQSRARDGKPLLVSTDMIMDSVLANPPDSQEHLTDTPWRTYLVPKGAFTDF</sequence>
<comment type="caution">
    <text evidence="2">The sequence shown here is derived from an EMBL/GenBank/DDBJ whole genome shotgun (WGS) entry which is preliminary data.</text>
</comment>
<accession>A0A565B251</accession>
<keyword evidence="3" id="KW-1185">Reference proteome</keyword>